<dbReference type="AlphaFoldDB" id="A0A6J3M021"/>
<keyword evidence="3 6" id="KW-0547">Nucleotide-binding</keyword>
<evidence type="ECO:0000256" key="2">
    <source>
        <dbReference type="ARBA" id="ARBA00022679"/>
    </source>
</evidence>
<reference evidence="10" key="2">
    <citation type="submission" date="2020-04" db="EMBL/GenBank/DDBJ databases">
        <authorList>
            <consortium name="NCBI Genome Project"/>
        </authorList>
    </citation>
    <scope>NUCLEOTIDE SEQUENCE</scope>
    <source>
        <strain evidence="10">CBS 342.82</strain>
    </source>
</reference>
<dbReference type="SMART" id="SM00133">
    <property type="entry name" value="S_TK_X"/>
    <property type="match status" value="1"/>
</dbReference>
<dbReference type="InterPro" id="IPR000961">
    <property type="entry name" value="AGC-kinase_C"/>
</dbReference>
<name>A0A6J3M021_9PEZI</name>
<feature type="binding site" evidence="6">
    <location>
        <position position="33"/>
    </location>
    <ligand>
        <name>ATP</name>
        <dbReference type="ChEBI" id="CHEBI:30616"/>
    </ligand>
</feature>
<keyword evidence="4" id="KW-0418">Kinase</keyword>
<dbReference type="GO" id="GO:0004674">
    <property type="term" value="F:protein serine/threonine kinase activity"/>
    <property type="evidence" value="ECO:0007669"/>
    <property type="project" value="UniProtKB-KW"/>
</dbReference>
<dbReference type="Proteomes" id="UP000504637">
    <property type="component" value="Unplaced"/>
</dbReference>
<dbReference type="SUPFAM" id="SSF56112">
    <property type="entry name" value="Protein kinase-like (PK-like)"/>
    <property type="match status" value="1"/>
</dbReference>
<dbReference type="GeneID" id="54365546"/>
<dbReference type="PANTHER" id="PTHR24351">
    <property type="entry name" value="RIBOSOMAL PROTEIN S6 KINASE"/>
    <property type="match status" value="1"/>
</dbReference>
<dbReference type="PROSITE" id="PS51285">
    <property type="entry name" value="AGC_KINASE_CTER"/>
    <property type="match status" value="1"/>
</dbReference>
<evidence type="ECO:0008006" key="11">
    <source>
        <dbReference type="Google" id="ProtNLM"/>
    </source>
</evidence>
<organism evidence="10">
    <name type="scientific">Dissoconium aciculare CBS 342.82</name>
    <dbReference type="NCBI Taxonomy" id="1314786"/>
    <lineage>
        <taxon>Eukaryota</taxon>
        <taxon>Fungi</taxon>
        <taxon>Dikarya</taxon>
        <taxon>Ascomycota</taxon>
        <taxon>Pezizomycotina</taxon>
        <taxon>Dothideomycetes</taxon>
        <taxon>Dothideomycetidae</taxon>
        <taxon>Mycosphaerellales</taxon>
        <taxon>Dissoconiaceae</taxon>
        <taxon>Dissoconium</taxon>
    </lineage>
</organism>
<evidence type="ECO:0000313" key="10">
    <source>
        <dbReference type="RefSeq" id="XP_033458392.1"/>
    </source>
</evidence>
<evidence type="ECO:0000256" key="5">
    <source>
        <dbReference type="ARBA" id="ARBA00022840"/>
    </source>
</evidence>
<keyword evidence="2" id="KW-0808">Transferase</keyword>
<protein>
    <recommendedName>
        <fullName evidence="11">Kinase-like protein</fullName>
    </recommendedName>
</protein>
<proteinExistence type="predicted"/>
<dbReference type="InterPro" id="IPR017441">
    <property type="entry name" value="Protein_kinase_ATP_BS"/>
</dbReference>
<dbReference type="InterPro" id="IPR000719">
    <property type="entry name" value="Prot_kinase_dom"/>
</dbReference>
<evidence type="ECO:0000259" key="7">
    <source>
        <dbReference type="PROSITE" id="PS50011"/>
    </source>
</evidence>
<evidence type="ECO:0000259" key="8">
    <source>
        <dbReference type="PROSITE" id="PS51285"/>
    </source>
</evidence>
<evidence type="ECO:0000256" key="6">
    <source>
        <dbReference type="PROSITE-ProRule" id="PRU10141"/>
    </source>
</evidence>
<accession>A0A6J3M021</accession>
<evidence type="ECO:0000256" key="4">
    <source>
        <dbReference type="ARBA" id="ARBA00022777"/>
    </source>
</evidence>
<reference evidence="10" key="3">
    <citation type="submission" date="2025-08" db="UniProtKB">
        <authorList>
            <consortium name="RefSeq"/>
        </authorList>
    </citation>
    <scope>IDENTIFICATION</scope>
    <source>
        <strain evidence="10">CBS 342.82</strain>
    </source>
</reference>
<dbReference type="PROSITE" id="PS00107">
    <property type="entry name" value="PROTEIN_KINASE_ATP"/>
    <property type="match status" value="1"/>
</dbReference>
<keyword evidence="9" id="KW-1185">Reference proteome</keyword>
<feature type="domain" description="AGC-kinase C-terminal" evidence="8">
    <location>
        <begin position="265"/>
        <end position="321"/>
    </location>
</feature>
<evidence type="ECO:0000313" key="9">
    <source>
        <dbReference type="Proteomes" id="UP000504637"/>
    </source>
</evidence>
<keyword evidence="1" id="KW-0723">Serine/threonine-protein kinase</keyword>
<dbReference type="Gene3D" id="1.10.510.10">
    <property type="entry name" value="Transferase(Phosphotransferase) domain 1"/>
    <property type="match status" value="1"/>
</dbReference>
<dbReference type="PROSITE" id="PS50011">
    <property type="entry name" value="PROTEIN_KINASE_DOM"/>
    <property type="match status" value="1"/>
</dbReference>
<reference evidence="10" key="1">
    <citation type="submission" date="2020-01" db="EMBL/GenBank/DDBJ databases">
        <authorList>
            <consortium name="DOE Joint Genome Institute"/>
            <person name="Haridas S."/>
            <person name="Albert R."/>
            <person name="Binder M."/>
            <person name="Bloem J."/>
            <person name="Labutti K."/>
            <person name="Salamov A."/>
            <person name="Andreopoulos B."/>
            <person name="Baker S.E."/>
            <person name="Barry K."/>
            <person name="Bills G."/>
            <person name="Bluhm B.H."/>
            <person name="Cannon C."/>
            <person name="Castanera R."/>
            <person name="Culley D.E."/>
            <person name="Daum C."/>
            <person name="Ezra D."/>
            <person name="Gonzalez J.B."/>
            <person name="Henrissat B."/>
            <person name="Kuo A."/>
            <person name="Liang C."/>
            <person name="Lipzen A."/>
            <person name="Lutzoni F."/>
            <person name="Magnuson J."/>
            <person name="Mondo S."/>
            <person name="Nolan M."/>
            <person name="Ohm R."/>
            <person name="Pangilinan J."/>
            <person name="Park H.-J."/>
            <person name="Ramirez L."/>
            <person name="Alfaro M."/>
            <person name="Sun H."/>
            <person name="Tritt A."/>
            <person name="Yoshinaga Y."/>
            <person name="Zwiers L.-H."/>
            <person name="Turgeon B.G."/>
            <person name="Goodwin S.B."/>
            <person name="Spatafora J.W."/>
            <person name="Crous P.W."/>
            <person name="Grigoriev I.V."/>
        </authorList>
    </citation>
    <scope>NUCLEOTIDE SEQUENCE</scope>
    <source>
        <strain evidence="10">CBS 342.82</strain>
    </source>
</reference>
<feature type="domain" description="Protein kinase" evidence="7">
    <location>
        <begin position="4"/>
        <end position="264"/>
    </location>
</feature>
<evidence type="ECO:0000256" key="1">
    <source>
        <dbReference type="ARBA" id="ARBA00022527"/>
    </source>
</evidence>
<evidence type="ECO:0000256" key="3">
    <source>
        <dbReference type="ARBA" id="ARBA00022741"/>
    </source>
</evidence>
<dbReference type="FunFam" id="1.10.510.10:FF:000210">
    <property type="entry name" value="Non-specific serine/threonine protein kinase"/>
    <property type="match status" value="1"/>
</dbReference>
<sequence length="321" mass="35903">MEQYKCLSLIGRGHSADVYLARGSGQTRLVAIKERQKQKVIDLDEAANLQREVEALQTLNKSSHPFLVNLVDVFQTTHAVYLVEDFASGGDLDFHIGKKPFTAEQTRFYAAELCLAIKDLHEHDIIHRNIKLENILLAADGHIVLAGFGTCKPETTDDSSTREFVGGGNFMAPEVWRDQGYGRPADWWAFGITLYQMLLREEPFKGDDLDEVYDAILSDAEPNYPDSLPEKSVDILRSLLVLDPRQRLGSGEAGAVRVMQHPYFEGISWDDVAEKKIEPSFIPVRNDESDLCNFDPEFTKAQGNLPQLEGQTLPFTTAGSS</sequence>
<dbReference type="Gene3D" id="3.30.200.20">
    <property type="entry name" value="Phosphorylase Kinase, domain 1"/>
    <property type="match status" value="1"/>
</dbReference>
<dbReference type="RefSeq" id="XP_033458392.1">
    <property type="nucleotide sequence ID" value="XM_033607747.1"/>
</dbReference>
<dbReference type="Pfam" id="PF00069">
    <property type="entry name" value="Pkinase"/>
    <property type="match status" value="1"/>
</dbReference>
<keyword evidence="5 6" id="KW-0067">ATP-binding</keyword>
<dbReference type="OrthoDB" id="63267at2759"/>
<dbReference type="GO" id="GO:0005524">
    <property type="term" value="F:ATP binding"/>
    <property type="evidence" value="ECO:0007669"/>
    <property type="project" value="UniProtKB-UniRule"/>
</dbReference>
<dbReference type="InterPro" id="IPR011009">
    <property type="entry name" value="Kinase-like_dom_sf"/>
</dbReference>
<gene>
    <name evidence="10" type="ORF">K489DRAFT_410843</name>
</gene>